<reference evidence="9 10" key="1">
    <citation type="submission" date="2021-07" db="EMBL/GenBank/DDBJ databases">
        <title>The Aristolochia fimbriata genome: insights into angiosperm evolution, floral development and chemical biosynthesis.</title>
        <authorList>
            <person name="Jiao Y."/>
        </authorList>
    </citation>
    <scope>NUCLEOTIDE SEQUENCE [LARGE SCALE GENOMIC DNA]</scope>
    <source>
        <strain evidence="9">IBCAS-2021</strain>
        <tissue evidence="9">Leaf</tissue>
    </source>
</reference>
<evidence type="ECO:0000256" key="5">
    <source>
        <dbReference type="ARBA" id="ARBA00023163"/>
    </source>
</evidence>
<keyword evidence="4" id="KW-0010">Activator</keyword>
<dbReference type="GO" id="GO:0003700">
    <property type="term" value="F:DNA-binding transcription factor activity"/>
    <property type="evidence" value="ECO:0007669"/>
    <property type="project" value="InterPro"/>
</dbReference>
<protein>
    <recommendedName>
        <fullName evidence="8">AP2/ERF domain-containing protein</fullName>
    </recommendedName>
</protein>
<evidence type="ECO:0000256" key="1">
    <source>
        <dbReference type="ARBA" id="ARBA00004123"/>
    </source>
</evidence>
<dbReference type="EMBL" id="JAINDJ010000002">
    <property type="protein sequence ID" value="KAG9457006.1"/>
    <property type="molecule type" value="Genomic_DNA"/>
</dbReference>
<dbReference type="InterPro" id="IPR001471">
    <property type="entry name" value="AP2/ERF_dom"/>
</dbReference>
<keyword evidence="6" id="KW-0539">Nucleus</keyword>
<evidence type="ECO:0000256" key="4">
    <source>
        <dbReference type="ARBA" id="ARBA00023159"/>
    </source>
</evidence>
<dbReference type="SMART" id="SM00380">
    <property type="entry name" value="AP2"/>
    <property type="match status" value="1"/>
</dbReference>
<feature type="domain" description="AP2/ERF" evidence="8">
    <location>
        <begin position="12"/>
        <end position="71"/>
    </location>
</feature>
<dbReference type="GO" id="GO:0005634">
    <property type="term" value="C:nucleus"/>
    <property type="evidence" value="ECO:0007669"/>
    <property type="project" value="UniProtKB-SubCell"/>
</dbReference>
<dbReference type="InterPro" id="IPR051032">
    <property type="entry name" value="AP2/ERF_TF_ERF_subfamily"/>
</dbReference>
<dbReference type="Gene3D" id="3.30.730.10">
    <property type="entry name" value="AP2/ERF domain"/>
    <property type="match status" value="1"/>
</dbReference>
<comment type="caution">
    <text evidence="9">The sequence shown here is derived from an EMBL/GenBank/DDBJ whole genome shotgun (WGS) entry which is preliminary data.</text>
</comment>
<evidence type="ECO:0000256" key="6">
    <source>
        <dbReference type="ARBA" id="ARBA00023242"/>
    </source>
</evidence>
<dbReference type="PROSITE" id="PS51032">
    <property type="entry name" value="AP2_ERF"/>
    <property type="match status" value="1"/>
</dbReference>
<dbReference type="Proteomes" id="UP000825729">
    <property type="component" value="Unassembled WGS sequence"/>
</dbReference>
<evidence type="ECO:0000313" key="9">
    <source>
        <dbReference type="EMBL" id="KAG9457006.1"/>
    </source>
</evidence>
<evidence type="ECO:0000313" key="10">
    <source>
        <dbReference type="Proteomes" id="UP000825729"/>
    </source>
</evidence>
<evidence type="ECO:0000259" key="8">
    <source>
        <dbReference type="PROSITE" id="PS51032"/>
    </source>
</evidence>
<keyword evidence="3" id="KW-0238">DNA-binding</keyword>
<keyword evidence="2" id="KW-0805">Transcription regulation</keyword>
<dbReference type="SUPFAM" id="SSF54171">
    <property type="entry name" value="DNA-binding domain"/>
    <property type="match status" value="1"/>
</dbReference>
<dbReference type="CDD" id="cd00018">
    <property type="entry name" value="AP2"/>
    <property type="match status" value="1"/>
</dbReference>
<dbReference type="Pfam" id="PF00847">
    <property type="entry name" value="AP2"/>
    <property type="match status" value="1"/>
</dbReference>
<sequence length="155" mass="16772">MESQSEAGSLKKYVGVRRRRWGKWVSEIRVRGTRSRLWLGTYSTAEAAAVAHDTAAYYLEGGSSTTKLNFPTCVPTFLSRDMSPKSIQEAASRAGTCVDAKLARKFPAAMTGGAVGSAGEDEARSTVPNFGIDIGNYEMGREEQSISVDDLARIL</sequence>
<keyword evidence="10" id="KW-1185">Reference proteome</keyword>
<evidence type="ECO:0000256" key="2">
    <source>
        <dbReference type="ARBA" id="ARBA00023015"/>
    </source>
</evidence>
<evidence type="ECO:0000256" key="7">
    <source>
        <dbReference type="ARBA" id="ARBA00024343"/>
    </source>
</evidence>
<dbReference type="PRINTS" id="PR00367">
    <property type="entry name" value="ETHRSPELEMNT"/>
</dbReference>
<evidence type="ECO:0000256" key="3">
    <source>
        <dbReference type="ARBA" id="ARBA00023125"/>
    </source>
</evidence>
<proteinExistence type="inferred from homology"/>
<organism evidence="9 10">
    <name type="scientific">Aristolochia fimbriata</name>
    <name type="common">White veined hardy Dutchman's pipe vine</name>
    <dbReference type="NCBI Taxonomy" id="158543"/>
    <lineage>
        <taxon>Eukaryota</taxon>
        <taxon>Viridiplantae</taxon>
        <taxon>Streptophyta</taxon>
        <taxon>Embryophyta</taxon>
        <taxon>Tracheophyta</taxon>
        <taxon>Spermatophyta</taxon>
        <taxon>Magnoliopsida</taxon>
        <taxon>Magnoliidae</taxon>
        <taxon>Piperales</taxon>
        <taxon>Aristolochiaceae</taxon>
        <taxon>Aristolochia</taxon>
    </lineage>
</organism>
<dbReference type="PANTHER" id="PTHR31985:SF45">
    <property type="entry name" value="ETHYLENE-RESPONSIVE TRANSCRIPTION FACTOR ERF020"/>
    <property type="match status" value="1"/>
</dbReference>
<dbReference type="InterPro" id="IPR036955">
    <property type="entry name" value="AP2/ERF_dom_sf"/>
</dbReference>
<accession>A0AAV7FAZ8</accession>
<comment type="subcellular location">
    <subcellularLocation>
        <location evidence="1">Nucleus</location>
    </subcellularLocation>
</comment>
<keyword evidence="5" id="KW-0804">Transcription</keyword>
<name>A0AAV7FAZ8_ARIFI</name>
<gene>
    <name evidence="9" type="ORF">H6P81_001514</name>
</gene>
<dbReference type="GO" id="GO:0003677">
    <property type="term" value="F:DNA binding"/>
    <property type="evidence" value="ECO:0007669"/>
    <property type="project" value="UniProtKB-KW"/>
</dbReference>
<dbReference type="PANTHER" id="PTHR31985">
    <property type="entry name" value="ETHYLENE-RESPONSIVE TRANSCRIPTION FACTOR ERF042-RELATED"/>
    <property type="match status" value="1"/>
</dbReference>
<dbReference type="InterPro" id="IPR016177">
    <property type="entry name" value="DNA-bd_dom_sf"/>
</dbReference>
<dbReference type="AlphaFoldDB" id="A0AAV7FAZ8"/>
<comment type="similarity">
    <text evidence="7">Belongs to the AP2/ERF transcription factor family. ERF subfamily.</text>
</comment>